<evidence type="ECO:0000313" key="6">
    <source>
        <dbReference type="Proteomes" id="UP001204524"/>
    </source>
</evidence>
<dbReference type="Pfam" id="PF13692">
    <property type="entry name" value="Glyco_trans_1_4"/>
    <property type="match status" value="1"/>
</dbReference>
<comment type="caution">
    <text evidence="5">The sequence shown here is derived from an EMBL/GenBank/DDBJ whole genome shotgun (WGS) entry which is preliminary data.</text>
</comment>
<dbReference type="Proteomes" id="UP001204524">
    <property type="component" value="Unassembled WGS sequence"/>
</dbReference>
<protein>
    <submittedName>
        <fullName evidence="5">Glycosyltransferase</fullName>
        <ecNumber evidence="5">2.4.-.-</ecNumber>
    </submittedName>
</protein>
<gene>
    <name evidence="5" type="ORF">NCI01_02480</name>
</gene>
<dbReference type="EC" id="2.4.-.-" evidence="5"/>
<dbReference type="Pfam" id="PF13439">
    <property type="entry name" value="Glyco_transf_4"/>
    <property type="match status" value="1"/>
</dbReference>
<evidence type="ECO:0000256" key="2">
    <source>
        <dbReference type="ARBA" id="ARBA00022679"/>
    </source>
</evidence>
<accession>A0ABT1KTD5</accession>
<evidence type="ECO:0000313" key="5">
    <source>
        <dbReference type="EMBL" id="MCP3420654.1"/>
    </source>
</evidence>
<keyword evidence="2 5" id="KW-0808">Transferase</keyword>
<name>A0ABT1KTD5_9ACTN</name>
<dbReference type="InterPro" id="IPR013216">
    <property type="entry name" value="Methyltransf_11"/>
</dbReference>
<dbReference type="SUPFAM" id="SSF53756">
    <property type="entry name" value="UDP-Glycosyltransferase/glycogen phosphorylase"/>
    <property type="match status" value="1"/>
</dbReference>
<dbReference type="Gene3D" id="3.40.50.2000">
    <property type="entry name" value="Glycogen Phosphorylase B"/>
    <property type="match status" value="2"/>
</dbReference>
<dbReference type="Gene3D" id="3.40.50.150">
    <property type="entry name" value="Vaccinia Virus protein VP39"/>
    <property type="match status" value="1"/>
</dbReference>
<dbReference type="RefSeq" id="WP_254179880.1">
    <property type="nucleotide sequence ID" value="NZ_JANARS010000001.1"/>
</dbReference>
<dbReference type="SUPFAM" id="SSF53335">
    <property type="entry name" value="S-adenosyl-L-methionine-dependent methyltransferases"/>
    <property type="match status" value="1"/>
</dbReference>
<dbReference type="GO" id="GO:0016757">
    <property type="term" value="F:glycosyltransferase activity"/>
    <property type="evidence" value="ECO:0007669"/>
    <property type="project" value="UniProtKB-KW"/>
</dbReference>
<dbReference type="EMBL" id="JANARS010000001">
    <property type="protein sequence ID" value="MCP3420654.1"/>
    <property type="molecule type" value="Genomic_DNA"/>
</dbReference>
<organism evidence="5 6">
    <name type="scientific">Nocardioides pinisoli</name>
    <dbReference type="NCBI Taxonomy" id="2950279"/>
    <lineage>
        <taxon>Bacteria</taxon>
        <taxon>Bacillati</taxon>
        <taxon>Actinomycetota</taxon>
        <taxon>Actinomycetes</taxon>
        <taxon>Propionibacteriales</taxon>
        <taxon>Nocardioidaceae</taxon>
        <taxon>Nocardioides</taxon>
    </lineage>
</organism>
<feature type="domain" description="Methyltransferase type 11" evidence="3">
    <location>
        <begin position="55"/>
        <end position="151"/>
    </location>
</feature>
<dbReference type="InterPro" id="IPR029063">
    <property type="entry name" value="SAM-dependent_MTases_sf"/>
</dbReference>
<evidence type="ECO:0000259" key="4">
    <source>
        <dbReference type="Pfam" id="PF13439"/>
    </source>
</evidence>
<evidence type="ECO:0000256" key="1">
    <source>
        <dbReference type="ARBA" id="ARBA00022676"/>
    </source>
</evidence>
<dbReference type="CDD" id="cd02440">
    <property type="entry name" value="AdoMet_MTases"/>
    <property type="match status" value="1"/>
</dbReference>
<dbReference type="PANTHER" id="PTHR12526">
    <property type="entry name" value="GLYCOSYLTRANSFERASE"/>
    <property type="match status" value="1"/>
</dbReference>
<dbReference type="InterPro" id="IPR028098">
    <property type="entry name" value="Glyco_trans_4-like_N"/>
</dbReference>
<evidence type="ECO:0000259" key="3">
    <source>
        <dbReference type="Pfam" id="PF08241"/>
    </source>
</evidence>
<proteinExistence type="predicted"/>
<keyword evidence="1 5" id="KW-0328">Glycosyltransferase</keyword>
<keyword evidence="6" id="KW-1185">Reference proteome</keyword>
<dbReference type="Pfam" id="PF08241">
    <property type="entry name" value="Methyltransf_11"/>
    <property type="match status" value="1"/>
</dbReference>
<sequence length="602" mass="65579">MSSEKLRLDEVYADYDGGRWSRSNRGYAELVDERETALVDAVAGAVAGIDRPRVLDLGCGDGADQDWLRRAMGDRGLLVGAELRFEALRTSAVQQGRLVVNADAARLPFADETFDVVLMATMLSSVLDDRLRAGIAADVRRVLRPGGRVVVYDMRVPNPQNRAIRPVTRRELTMLFPSMSLESRSLSVIPQLARAMPGARAADLYRLAHRVPLFRSHRLTMLRKGRSSVRVVHVTSSHPPTDPRIYVKEVGTLRAGGYDVVLVAPTEDRTAVADPDFSPLAARSSRLGRWLLSWPTTFRRVQGLAPDAIHFHDPDLLPVALAWQARGRKVIYDAHESLAKDVSHKPYLSPWQSRLLAPVIGWVESAVASRITHAVAATPAIAAQWDFPSTVVANFPVLDEWQAIDGSWESYQARALQGCYAGVVHPERCTDAMVAAAGALARRREATLVIAGPVSDEAIPTGDGVEYVGTLSRTGVVDLLAASRFGLVIYQPAPNIVEALPTKVLEYMAAGLPVVISESLRVGSELVREEDCGLVVPHDDPDALAAAMQSLLDDPEEAWAMGQRGREAVGARYSWSTEGDRLLSAYHRHVGPPGGRVTTAEA</sequence>
<reference evidence="5 6" key="1">
    <citation type="submission" date="2022-06" db="EMBL/GenBank/DDBJ databases">
        <authorList>
            <person name="So Y."/>
        </authorList>
    </citation>
    <scope>NUCLEOTIDE SEQUENCE [LARGE SCALE GENOMIC DNA]</scope>
    <source>
        <strain evidence="5 6">STR3</strain>
    </source>
</reference>
<feature type="domain" description="Glycosyltransferase subfamily 4-like N-terminal" evidence="4">
    <location>
        <begin position="252"/>
        <end position="384"/>
    </location>
</feature>